<evidence type="ECO:0000256" key="4">
    <source>
        <dbReference type="ARBA" id="ARBA00022692"/>
    </source>
</evidence>
<feature type="transmembrane region" description="Helical" evidence="7">
    <location>
        <begin position="122"/>
        <end position="143"/>
    </location>
</feature>
<dbReference type="InterPro" id="IPR035906">
    <property type="entry name" value="MetI-like_sf"/>
</dbReference>
<dbReference type="EMBL" id="DVNK01000022">
    <property type="protein sequence ID" value="HIU46108.1"/>
    <property type="molecule type" value="Genomic_DNA"/>
</dbReference>
<dbReference type="Pfam" id="PF00528">
    <property type="entry name" value="BPD_transp_1"/>
    <property type="match status" value="1"/>
</dbReference>
<evidence type="ECO:0000259" key="8">
    <source>
        <dbReference type="PROSITE" id="PS50928"/>
    </source>
</evidence>
<sequence>MKASKLLRQPGFRLFLLTTPLLVLVFLFSYLPLFGWSYAFMDYRAGMKLQDTPFVGLKYFQSIFGSSVKLRDIARVMRNTLGMSLLGIVTSPLPMLFAIMLYEMRSSGYRRVVQTLTTLPNFISWVLVYSVAYSMFSVGDGFVNRLLMRMGIIDSEINFLASRNHVWLTMWAYGTWKSLGWSAVMYLAALAGIDQELYEAARVDGAGRWNVILHIEIPGLMPTFFVLLLLSIANIINNGMEQYYVFENAMNKAYIEVLDLYVYNQGLAGNQIPYATAVGMLKSLVSLVLLTLANLTSKAIRGESIL</sequence>
<dbReference type="PROSITE" id="PS50928">
    <property type="entry name" value="ABC_TM1"/>
    <property type="match status" value="1"/>
</dbReference>
<name>A0A9D1LQE5_9FIRM</name>
<reference evidence="9" key="1">
    <citation type="submission" date="2020-10" db="EMBL/GenBank/DDBJ databases">
        <authorList>
            <person name="Gilroy R."/>
        </authorList>
    </citation>
    <scope>NUCLEOTIDE SEQUENCE</scope>
    <source>
        <strain evidence="9">ChiSxjej2B14-8506</strain>
    </source>
</reference>
<dbReference type="InterPro" id="IPR000515">
    <property type="entry name" value="MetI-like"/>
</dbReference>
<keyword evidence="3" id="KW-1003">Cell membrane</keyword>
<evidence type="ECO:0000256" key="1">
    <source>
        <dbReference type="ARBA" id="ARBA00004651"/>
    </source>
</evidence>
<feature type="transmembrane region" description="Helical" evidence="7">
    <location>
        <begin position="217"/>
        <end position="236"/>
    </location>
</feature>
<evidence type="ECO:0000313" key="10">
    <source>
        <dbReference type="Proteomes" id="UP000824123"/>
    </source>
</evidence>
<evidence type="ECO:0000256" key="2">
    <source>
        <dbReference type="ARBA" id="ARBA00022448"/>
    </source>
</evidence>
<comment type="subcellular location">
    <subcellularLocation>
        <location evidence="1 7">Cell membrane</location>
        <topology evidence="1 7">Multi-pass membrane protein</topology>
    </subcellularLocation>
</comment>
<feature type="transmembrane region" description="Helical" evidence="7">
    <location>
        <begin position="272"/>
        <end position="295"/>
    </location>
</feature>
<comment type="similarity">
    <text evidence="7">Belongs to the binding-protein-dependent transport system permease family.</text>
</comment>
<dbReference type="PANTHER" id="PTHR43227:SF11">
    <property type="entry name" value="BLL4140 PROTEIN"/>
    <property type="match status" value="1"/>
</dbReference>
<dbReference type="SUPFAM" id="SSF161098">
    <property type="entry name" value="MetI-like"/>
    <property type="match status" value="1"/>
</dbReference>
<feature type="domain" description="ABC transmembrane type-1" evidence="8">
    <location>
        <begin position="77"/>
        <end position="293"/>
    </location>
</feature>
<comment type="caution">
    <text evidence="9">The sequence shown here is derived from an EMBL/GenBank/DDBJ whole genome shotgun (WGS) entry which is preliminary data.</text>
</comment>
<dbReference type="Gene3D" id="1.10.3720.10">
    <property type="entry name" value="MetI-like"/>
    <property type="match status" value="1"/>
</dbReference>
<keyword evidence="5 7" id="KW-1133">Transmembrane helix</keyword>
<evidence type="ECO:0000256" key="5">
    <source>
        <dbReference type="ARBA" id="ARBA00022989"/>
    </source>
</evidence>
<evidence type="ECO:0000256" key="6">
    <source>
        <dbReference type="ARBA" id="ARBA00023136"/>
    </source>
</evidence>
<dbReference type="InterPro" id="IPR050809">
    <property type="entry name" value="UgpAE/MalFG_permease"/>
</dbReference>
<evidence type="ECO:0000256" key="3">
    <source>
        <dbReference type="ARBA" id="ARBA00022475"/>
    </source>
</evidence>
<evidence type="ECO:0000256" key="7">
    <source>
        <dbReference type="RuleBase" id="RU363032"/>
    </source>
</evidence>
<dbReference type="CDD" id="cd06261">
    <property type="entry name" value="TM_PBP2"/>
    <property type="match status" value="1"/>
</dbReference>
<feature type="transmembrane region" description="Helical" evidence="7">
    <location>
        <begin position="82"/>
        <end position="102"/>
    </location>
</feature>
<accession>A0A9D1LQE5</accession>
<dbReference type="AlphaFoldDB" id="A0A9D1LQE5"/>
<dbReference type="GO" id="GO:0005886">
    <property type="term" value="C:plasma membrane"/>
    <property type="evidence" value="ECO:0007669"/>
    <property type="project" value="UniProtKB-SubCell"/>
</dbReference>
<feature type="transmembrane region" description="Helical" evidence="7">
    <location>
        <begin position="12"/>
        <end position="33"/>
    </location>
</feature>
<proteinExistence type="inferred from homology"/>
<keyword evidence="4 7" id="KW-0812">Transmembrane</keyword>
<organism evidence="9 10">
    <name type="scientific">Candidatus Fimadaptatus faecigallinarum</name>
    <dbReference type="NCBI Taxonomy" id="2840814"/>
    <lineage>
        <taxon>Bacteria</taxon>
        <taxon>Bacillati</taxon>
        <taxon>Bacillota</taxon>
        <taxon>Clostridia</taxon>
        <taxon>Eubacteriales</taxon>
        <taxon>Candidatus Fimadaptatus</taxon>
    </lineage>
</organism>
<dbReference type="GO" id="GO:0055085">
    <property type="term" value="P:transmembrane transport"/>
    <property type="evidence" value="ECO:0007669"/>
    <property type="project" value="InterPro"/>
</dbReference>
<evidence type="ECO:0000313" key="9">
    <source>
        <dbReference type="EMBL" id="HIU46108.1"/>
    </source>
</evidence>
<reference evidence="9" key="2">
    <citation type="journal article" date="2021" name="PeerJ">
        <title>Extensive microbial diversity within the chicken gut microbiome revealed by metagenomics and culture.</title>
        <authorList>
            <person name="Gilroy R."/>
            <person name="Ravi A."/>
            <person name="Getino M."/>
            <person name="Pursley I."/>
            <person name="Horton D.L."/>
            <person name="Alikhan N.F."/>
            <person name="Baker D."/>
            <person name="Gharbi K."/>
            <person name="Hall N."/>
            <person name="Watson M."/>
            <person name="Adriaenssens E.M."/>
            <person name="Foster-Nyarko E."/>
            <person name="Jarju S."/>
            <person name="Secka A."/>
            <person name="Antonio M."/>
            <person name="Oren A."/>
            <person name="Chaudhuri R.R."/>
            <person name="La Ragione R."/>
            <person name="Hildebrand F."/>
            <person name="Pallen M.J."/>
        </authorList>
    </citation>
    <scope>NUCLEOTIDE SEQUENCE</scope>
    <source>
        <strain evidence="9">ChiSxjej2B14-8506</strain>
    </source>
</reference>
<dbReference type="Proteomes" id="UP000824123">
    <property type="component" value="Unassembled WGS sequence"/>
</dbReference>
<dbReference type="PANTHER" id="PTHR43227">
    <property type="entry name" value="BLL4140 PROTEIN"/>
    <property type="match status" value="1"/>
</dbReference>
<protein>
    <submittedName>
        <fullName evidence="9">Sugar ABC transporter permease</fullName>
    </submittedName>
</protein>
<keyword evidence="6 7" id="KW-0472">Membrane</keyword>
<keyword evidence="2 7" id="KW-0813">Transport</keyword>
<gene>
    <name evidence="9" type="ORF">IAC59_02490</name>
</gene>